<dbReference type="GO" id="GO:0003995">
    <property type="term" value="F:acyl-CoA dehydrogenase activity"/>
    <property type="evidence" value="ECO:0007669"/>
    <property type="project" value="InterPro"/>
</dbReference>
<dbReference type="EMBL" id="MASU01000013">
    <property type="protein sequence ID" value="PXY23911.1"/>
    <property type="molecule type" value="Genomic_DNA"/>
</dbReference>
<dbReference type="FunFam" id="1.20.140.10:FF:000001">
    <property type="entry name" value="Acyl-CoA dehydrogenase"/>
    <property type="match status" value="1"/>
</dbReference>
<evidence type="ECO:0000313" key="11">
    <source>
        <dbReference type="Proteomes" id="UP000247892"/>
    </source>
</evidence>
<organism evidence="10 11">
    <name type="scientific">Prauserella flavalba</name>
    <dbReference type="NCBI Taxonomy" id="1477506"/>
    <lineage>
        <taxon>Bacteria</taxon>
        <taxon>Bacillati</taxon>
        <taxon>Actinomycetota</taxon>
        <taxon>Actinomycetes</taxon>
        <taxon>Pseudonocardiales</taxon>
        <taxon>Pseudonocardiaceae</taxon>
        <taxon>Prauserella</taxon>
    </lineage>
</organism>
<evidence type="ECO:0000259" key="8">
    <source>
        <dbReference type="Pfam" id="PF02770"/>
    </source>
</evidence>
<comment type="cofactor">
    <cofactor evidence="1 6">
        <name>FAD</name>
        <dbReference type="ChEBI" id="CHEBI:57692"/>
    </cofactor>
</comment>
<dbReference type="GO" id="GO:0046359">
    <property type="term" value="P:butyrate catabolic process"/>
    <property type="evidence" value="ECO:0007669"/>
    <property type="project" value="TreeGrafter"/>
</dbReference>
<comment type="caution">
    <text evidence="10">The sequence shown here is derived from an EMBL/GenBank/DDBJ whole genome shotgun (WGS) entry which is preliminary data.</text>
</comment>
<dbReference type="PANTHER" id="PTHR43884:SF12">
    <property type="entry name" value="ISOVALERYL-COA DEHYDROGENASE, MITOCHONDRIAL-RELATED"/>
    <property type="match status" value="1"/>
</dbReference>
<dbReference type="Pfam" id="PF02771">
    <property type="entry name" value="Acyl-CoA_dh_N"/>
    <property type="match status" value="1"/>
</dbReference>
<keyword evidence="11" id="KW-1185">Reference proteome</keyword>
<evidence type="ECO:0000256" key="2">
    <source>
        <dbReference type="ARBA" id="ARBA00009347"/>
    </source>
</evidence>
<dbReference type="Gene3D" id="2.40.110.10">
    <property type="entry name" value="Butyryl-CoA Dehydrogenase, subunit A, domain 2"/>
    <property type="match status" value="1"/>
</dbReference>
<evidence type="ECO:0000259" key="7">
    <source>
        <dbReference type="Pfam" id="PF00441"/>
    </source>
</evidence>
<dbReference type="AlphaFoldDB" id="A0A318LCW3"/>
<dbReference type="SUPFAM" id="SSF47203">
    <property type="entry name" value="Acyl-CoA dehydrogenase C-terminal domain-like"/>
    <property type="match status" value="1"/>
</dbReference>
<dbReference type="Gene3D" id="1.20.140.10">
    <property type="entry name" value="Butyryl-CoA Dehydrogenase, subunit A, domain 3"/>
    <property type="match status" value="1"/>
</dbReference>
<keyword evidence="3 6" id="KW-0285">Flavoprotein</keyword>
<feature type="domain" description="Acyl-CoA dehydrogenase/oxidase C-terminal" evidence="7">
    <location>
        <begin position="229"/>
        <end position="374"/>
    </location>
</feature>
<evidence type="ECO:0000313" key="10">
    <source>
        <dbReference type="EMBL" id="PXY23911.1"/>
    </source>
</evidence>
<dbReference type="Proteomes" id="UP000247892">
    <property type="component" value="Unassembled WGS sequence"/>
</dbReference>
<name>A0A318LCW3_9PSEU</name>
<gene>
    <name evidence="10" type="ORF">BA062_26885</name>
</gene>
<proteinExistence type="inferred from homology"/>
<dbReference type="RefSeq" id="WP_110341636.1">
    <property type="nucleotide sequence ID" value="NZ_JBHVKT010000004.1"/>
</dbReference>
<dbReference type="GO" id="GO:0050660">
    <property type="term" value="F:flavin adenine dinucleotide binding"/>
    <property type="evidence" value="ECO:0007669"/>
    <property type="project" value="InterPro"/>
</dbReference>
<evidence type="ECO:0000259" key="9">
    <source>
        <dbReference type="Pfam" id="PF02771"/>
    </source>
</evidence>
<accession>A0A318LCW3</accession>
<evidence type="ECO:0000256" key="1">
    <source>
        <dbReference type="ARBA" id="ARBA00001974"/>
    </source>
</evidence>
<dbReference type="InterPro" id="IPR013786">
    <property type="entry name" value="AcylCoA_DH/ox_N"/>
</dbReference>
<evidence type="ECO:0000256" key="3">
    <source>
        <dbReference type="ARBA" id="ARBA00022630"/>
    </source>
</evidence>
<feature type="domain" description="Acyl-CoA oxidase/dehydrogenase middle" evidence="8">
    <location>
        <begin position="122"/>
        <end position="217"/>
    </location>
</feature>
<dbReference type="InterPro" id="IPR036250">
    <property type="entry name" value="AcylCo_DH-like_C"/>
</dbReference>
<dbReference type="InterPro" id="IPR009100">
    <property type="entry name" value="AcylCoA_DH/oxidase_NM_dom_sf"/>
</dbReference>
<dbReference type="InterPro" id="IPR009075">
    <property type="entry name" value="AcylCo_DH/oxidase_C"/>
</dbReference>
<dbReference type="OrthoDB" id="9770681at2"/>
<dbReference type="GO" id="GO:0033539">
    <property type="term" value="P:fatty acid beta-oxidation using acyl-CoA dehydrogenase"/>
    <property type="evidence" value="ECO:0007669"/>
    <property type="project" value="TreeGrafter"/>
</dbReference>
<dbReference type="InterPro" id="IPR037069">
    <property type="entry name" value="AcylCoA_DH/ox_N_sf"/>
</dbReference>
<dbReference type="Gene3D" id="1.10.540.10">
    <property type="entry name" value="Acyl-CoA dehydrogenase/oxidase, N-terminal domain"/>
    <property type="match status" value="1"/>
</dbReference>
<protein>
    <submittedName>
        <fullName evidence="10">Butyryl-CoA dehydrogenase</fullName>
    </submittedName>
</protein>
<reference evidence="10 11" key="1">
    <citation type="submission" date="2016-07" db="EMBL/GenBank/DDBJ databases">
        <title>Draft genome sequence of Prauserella sp. YIM 121212, isolated from alkaline soil.</title>
        <authorList>
            <person name="Ruckert C."/>
            <person name="Albersmeier A."/>
            <person name="Jiang C.-L."/>
            <person name="Jiang Y."/>
            <person name="Kalinowski J."/>
            <person name="Schneider O."/>
            <person name="Winkler A."/>
            <person name="Zotchev S.B."/>
        </authorList>
    </citation>
    <scope>NUCLEOTIDE SEQUENCE [LARGE SCALE GENOMIC DNA]</scope>
    <source>
        <strain evidence="10 11">YIM 121212</strain>
    </source>
</reference>
<evidence type="ECO:0000256" key="5">
    <source>
        <dbReference type="ARBA" id="ARBA00023002"/>
    </source>
</evidence>
<dbReference type="PROSITE" id="PS00073">
    <property type="entry name" value="ACYL_COA_DH_2"/>
    <property type="match status" value="1"/>
</dbReference>
<evidence type="ECO:0000256" key="4">
    <source>
        <dbReference type="ARBA" id="ARBA00022827"/>
    </source>
</evidence>
<dbReference type="InterPro" id="IPR046373">
    <property type="entry name" value="Acyl-CoA_Oxase/DH_mid-dom_sf"/>
</dbReference>
<keyword evidence="4 6" id="KW-0274">FAD</keyword>
<dbReference type="Pfam" id="PF00441">
    <property type="entry name" value="Acyl-CoA_dh_1"/>
    <property type="match status" value="1"/>
</dbReference>
<evidence type="ECO:0000256" key="6">
    <source>
        <dbReference type="RuleBase" id="RU362125"/>
    </source>
</evidence>
<dbReference type="PIRSF" id="PIRSF016578">
    <property type="entry name" value="HsaA"/>
    <property type="match status" value="1"/>
</dbReference>
<dbReference type="Pfam" id="PF02770">
    <property type="entry name" value="Acyl-CoA_dh_M"/>
    <property type="match status" value="1"/>
</dbReference>
<comment type="similarity">
    <text evidence="2 6">Belongs to the acyl-CoA dehydrogenase family.</text>
</comment>
<dbReference type="InterPro" id="IPR006089">
    <property type="entry name" value="Acyl-CoA_DH_CS"/>
</dbReference>
<dbReference type="InterPro" id="IPR006091">
    <property type="entry name" value="Acyl-CoA_Oxase/DH_mid-dom"/>
</dbReference>
<keyword evidence="5 6" id="KW-0560">Oxidoreductase</keyword>
<sequence>MSHLTAEQMQLRESAGAVADRYYADKALEWDAAATHLPDEERRRLGELGYLGIAIGEQWGGSGGSLMDALVVVEEVAKRCSLPAFQIFEANTGPARVVELYGTEEQRARYLPEIVAGQATMAISISEPNAGSAATDMLTRGKVDGDTIVINGQKRWCSGAGAAEYYLVYLRLSDERGAAGIGAVIVPKDAPGLTFGPREQLMGFRGVPSADMFFDNVRVPASDVVVPAGGFSRLFGAFSIERLGNATMSLSLAQAALDRTAAYVQERQQFGRDIVEFQAVQTQLADMVMQVEAARLLIWRAAMSANPLPDVGQVSVAKCFANEMAKRVTATAMELHGGYGYHREYHVERYMRDAAGWAIAGGTPAIQRTRIASEYLGRRFGQRR</sequence>
<feature type="domain" description="Acyl-CoA dehydrogenase/oxidase N-terminal" evidence="9">
    <location>
        <begin position="5"/>
        <end position="117"/>
    </location>
</feature>
<dbReference type="SUPFAM" id="SSF56645">
    <property type="entry name" value="Acyl-CoA dehydrogenase NM domain-like"/>
    <property type="match status" value="1"/>
</dbReference>
<dbReference type="PANTHER" id="PTHR43884">
    <property type="entry name" value="ACYL-COA DEHYDROGENASE"/>
    <property type="match status" value="1"/>
</dbReference>